<evidence type="ECO:0000256" key="1">
    <source>
        <dbReference type="SAM" id="MobiDB-lite"/>
    </source>
</evidence>
<feature type="compositionally biased region" description="Basic and acidic residues" evidence="1">
    <location>
        <begin position="309"/>
        <end position="333"/>
    </location>
</feature>
<feature type="compositionally biased region" description="Basic and acidic residues" evidence="1">
    <location>
        <begin position="38"/>
        <end position="58"/>
    </location>
</feature>
<feature type="region of interest" description="Disordered" evidence="1">
    <location>
        <begin position="206"/>
        <end position="235"/>
    </location>
</feature>
<proteinExistence type="predicted"/>
<feature type="compositionally biased region" description="Basic and acidic residues" evidence="1">
    <location>
        <begin position="209"/>
        <end position="235"/>
    </location>
</feature>
<protein>
    <submittedName>
        <fullName evidence="2">Uncharacterized protein</fullName>
    </submittedName>
</protein>
<dbReference type="AlphaFoldDB" id="A0AAW1NZR4"/>
<sequence>MVAWTRAASSTGDVDSPSQAAAAVTEALMAAQRATIQEQKDEEARLKSEGKEPEPLEFDLSHRPRTVNLAGVDVPGWRKFEEDEEAEATYWELDQTGGAVHENERNALLCQDSKEMMYDWHKNWGWSYSDLAIYFRVRQQRVMGIIALKEIEHKEMEKTGEELDRRIQYALEGGPGREDDGSDRIDGLWDCDEAVGVDERHVKLMPRAPHYEHGNELEGPAGRRDKNVARDPERTRRELEWQEDVMMIREFQDRLDFNMGRTGQDIQRTSRHKVGPKRPEKGYNLVVRTLDKKDASGKHQAYVAQPGGEQRDLTDSEELFLERQRPKPRRRLD</sequence>
<dbReference type="PANTHER" id="PTHR35476">
    <property type="entry name" value="MUCIN-LIKE PROTEIN"/>
    <property type="match status" value="1"/>
</dbReference>
<dbReference type="EMBL" id="JALJOQ010000065">
    <property type="protein sequence ID" value="KAK9802920.1"/>
    <property type="molecule type" value="Genomic_DNA"/>
</dbReference>
<feature type="region of interest" description="Disordered" evidence="1">
    <location>
        <begin position="35"/>
        <end position="58"/>
    </location>
</feature>
<accession>A0AAW1NZR4</accession>
<feature type="compositionally biased region" description="Polar residues" evidence="1">
    <location>
        <begin position="7"/>
        <end position="19"/>
    </location>
</feature>
<feature type="region of interest" description="Disordered" evidence="1">
    <location>
        <begin position="260"/>
        <end position="333"/>
    </location>
</feature>
<dbReference type="InterPro" id="IPR052851">
    <property type="entry name" value="GCD1_mitochondrial"/>
</dbReference>
<reference evidence="2 3" key="1">
    <citation type="journal article" date="2024" name="Nat. Commun.">
        <title>Phylogenomics reveals the evolutionary origins of lichenization in chlorophyte algae.</title>
        <authorList>
            <person name="Puginier C."/>
            <person name="Libourel C."/>
            <person name="Otte J."/>
            <person name="Skaloud P."/>
            <person name="Haon M."/>
            <person name="Grisel S."/>
            <person name="Petersen M."/>
            <person name="Berrin J.G."/>
            <person name="Delaux P.M."/>
            <person name="Dal Grande F."/>
            <person name="Keller J."/>
        </authorList>
    </citation>
    <scope>NUCLEOTIDE SEQUENCE [LARGE SCALE GENOMIC DNA]</scope>
    <source>
        <strain evidence="2 3">SAG 2036</strain>
    </source>
</reference>
<name>A0AAW1NZR4_9CHLO</name>
<gene>
    <name evidence="2" type="ORF">WJX73_007205</name>
</gene>
<dbReference type="PANTHER" id="PTHR35476:SF3">
    <property type="entry name" value="SMALL RIBOSOMAL SUBUNIT PROTEIN MS75"/>
    <property type="match status" value="1"/>
</dbReference>
<dbReference type="Proteomes" id="UP001465755">
    <property type="component" value="Unassembled WGS sequence"/>
</dbReference>
<evidence type="ECO:0000313" key="3">
    <source>
        <dbReference type="Proteomes" id="UP001465755"/>
    </source>
</evidence>
<organism evidence="2 3">
    <name type="scientific">Symbiochloris irregularis</name>
    <dbReference type="NCBI Taxonomy" id="706552"/>
    <lineage>
        <taxon>Eukaryota</taxon>
        <taxon>Viridiplantae</taxon>
        <taxon>Chlorophyta</taxon>
        <taxon>core chlorophytes</taxon>
        <taxon>Trebouxiophyceae</taxon>
        <taxon>Trebouxiales</taxon>
        <taxon>Trebouxiaceae</taxon>
        <taxon>Symbiochloris</taxon>
    </lineage>
</organism>
<keyword evidence="3" id="KW-1185">Reference proteome</keyword>
<comment type="caution">
    <text evidence="2">The sequence shown here is derived from an EMBL/GenBank/DDBJ whole genome shotgun (WGS) entry which is preliminary data.</text>
</comment>
<feature type="region of interest" description="Disordered" evidence="1">
    <location>
        <begin position="1"/>
        <end position="22"/>
    </location>
</feature>
<evidence type="ECO:0000313" key="2">
    <source>
        <dbReference type="EMBL" id="KAK9802920.1"/>
    </source>
</evidence>